<dbReference type="InterPro" id="IPR025235">
    <property type="entry name" value="DUF4178"/>
</dbReference>
<comment type="caution">
    <text evidence="3">The sequence shown here is derived from an EMBL/GenBank/DDBJ whole genome shotgun (WGS) entry which is preliminary data.</text>
</comment>
<dbReference type="EMBL" id="BJYI01000009">
    <property type="protein sequence ID" value="GEN72629.1"/>
    <property type="molecule type" value="Genomic_DNA"/>
</dbReference>
<accession>A0A511YBT8</accession>
<protein>
    <recommendedName>
        <fullName evidence="2">DUF4178 domain-containing protein</fullName>
    </recommendedName>
</protein>
<sequence length="487" mass="55330">MYYVCPVCEKNNELAIDFSVEEYICHSCASLIGIEKNASRKIIKKPVENVVLEVGQKGTIYGTEYYVINIVVKKYGENIFWREYALKGPSGNNVYLSENDGHWVLLHLLDSAFKDFKHYAETADGRKYRWYETTPCSIHSAAGFFEDKIDFKLAKYKEYVNGTEMISREECGNSVQFFKGNHISKYTIKKAFGLKELPDYSGIGIVEPFFFDVRQGINIIGVSALLICLIQLYVVMSRTNQTLFEQEIKFADLNEKELVSKSFNLSGASAPLEVNAYSEVDNSWANVGVSLVNEKTNEIAYTSKDIERYSGYEDGESWSEGSQSEEFNFCGVAPGNYHFLISAEKEGGAADPFKSGYQLQNGDFSVIKNDLGNFYMRNNKDKSISIYTEKEILKNEISGINKLTEKPLEIKKLDSVLTNMSLETGYPEKYERNSSVKIKAAWQPVSFWNFAIVIILSLTFIAVSFVGRRIFELNKWKNSSNSPYPTH</sequence>
<evidence type="ECO:0000313" key="4">
    <source>
        <dbReference type="Proteomes" id="UP000321150"/>
    </source>
</evidence>
<name>A0A511YBT8_9FLAO</name>
<dbReference type="Pfam" id="PF13785">
    <property type="entry name" value="DUF4178"/>
    <property type="match status" value="1"/>
</dbReference>
<organism evidence="3 4">
    <name type="scientific">Chryseobacterium lathyri</name>
    <dbReference type="NCBI Taxonomy" id="395933"/>
    <lineage>
        <taxon>Bacteria</taxon>
        <taxon>Pseudomonadati</taxon>
        <taxon>Bacteroidota</taxon>
        <taxon>Flavobacteriia</taxon>
        <taxon>Flavobacteriales</taxon>
        <taxon>Weeksellaceae</taxon>
        <taxon>Chryseobacterium group</taxon>
        <taxon>Chryseobacterium</taxon>
    </lineage>
</organism>
<feature type="transmembrane region" description="Helical" evidence="1">
    <location>
        <begin position="217"/>
        <end position="236"/>
    </location>
</feature>
<dbReference type="RefSeq" id="WP_111957129.1">
    <property type="nucleotide sequence ID" value="NZ_BJYI01000009.1"/>
</dbReference>
<gene>
    <name evidence="3" type="ORF">CLA01_27010</name>
</gene>
<feature type="domain" description="DUF4178" evidence="2">
    <location>
        <begin position="54"/>
        <end position="184"/>
    </location>
</feature>
<evidence type="ECO:0000256" key="1">
    <source>
        <dbReference type="SAM" id="Phobius"/>
    </source>
</evidence>
<dbReference type="OrthoDB" id="713199at2"/>
<proteinExistence type="predicted"/>
<feature type="transmembrane region" description="Helical" evidence="1">
    <location>
        <begin position="447"/>
        <end position="467"/>
    </location>
</feature>
<keyword evidence="1" id="KW-0812">Transmembrane</keyword>
<dbReference type="Proteomes" id="UP000321150">
    <property type="component" value="Unassembled WGS sequence"/>
</dbReference>
<evidence type="ECO:0000259" key="2">
    <source>
        <dbReference type="Pfam" id="PF13785"/>
    </source>
</evidence>
<evidence type="ECO:0000313" key="3">
    <source>
        <dbReference type="EMBL" id="GEN72629.1"/>
    </source>
</evidence>
<dbReference type="AlphaFoldDB" id="A0A511YBT8"/>
<keyword evidence="1" id="KW-0472">Membrane</keyword>
<reference evidence="3 4" key="1">
    <citation type="submission" date="2019-07" db="EMBL/GenBank/DDBJ databases">
        <title>Whole genome shotgun sequence of Chryseobacterium lathyri NBRC 105250.</title>
        <authorList>
            <person name="Hosoyama A."/>
            <person name="Uohara A."/>
            <person name="Ohji S."/>
            <person name="Ichikawa N."/>
        </authorList>
    </citation>
    <scope>NUCLEOTIDE SEQUENCE [LARGE SCALE GENOMIC DNA]</scope>
    <source>
        <strain evidence="3 4">NBRC 105250</strain>
    </source>
</reference>
<keyword evidence="1" id="KW-1133">Transmembrane helix</keyword>